<feature type="transmembrane region" description="Helical" evidence="1">
    <location>
        <begin position="136"/>
        <end position="154"/>
    </location>
</feature>
<keyword evidence="1" id="KW-0812">Transmembrane</keyword>
<dbReference type="AlphaFoldDB" id="A0A8J8P3V6"/>
<evidence type="ECO:0000313" key="3">
    <source>
        <dbReference type="Proteomes" id="UP000785679"/>
    </source>
</evidence>
<accession>A0A8J8P3V6</accession>
<feature type="transmembrane region" description="Helical" evidence="1">
    <location>
        <begin position="16"/>
        <end position="37"/>
    </location>
</feature>
<keyword evidence="1" id="KW-1133">Transmembrane helix</keyword>
<name>A0A8J8P3V6_HALGN</name>
<reference evidence="2" key="1">
    <citation type="submission" date="2019-06" db="EMBL/GenBank/DDBJ databases">
        <authorList>
            <person name="Zheng W."/>
        </authorList>
    </citation>
    <scope>NUCLEOTIDE SEQUENCE</scope>
    <source>
        <strain evidence="2">QDHG01</strain>
    </source>
</reference>
<comment type="caution">
    <text evidence="2">The sequence shown here is derived from an EMBL/GenBank/DDBJ whole genome shotgun (WGS) entry which is preliminary data.</text>
</comment>
<dbReference type="Proteomes" id="UP000785679">
    <property type="component" value="Unassembled WGS sequence"/>
</dbReference>
<proteinExistence type="predicted"/>
<gene>
    <name evidence="2" type="ORF">FGO68_gene7303</name>
</gene>
<dbReference type="EMBL" id="RRYP01001919">
    <property type="protein sequence ID" value="TNV85329.1"/>
    <property type="molecule type" value="Genomic_DNA"/>
</dbReference>
<feature type="transmembrane region" description="Helical" evidence="1">
    <location>
        <begin position="174"/>
        <end position="196"/>
    </location>
</feature>
<evidence type="ECO:0000313" key="2">
    <source>
        <dbReference type="EMBL" id="TNV85329.1"/>
    </source>
</evidence>
<protein>
    <submittedName>
        <fullName evidence="2">Uncharacterized protein</fullName>
    </submittedName>
</protein>
<keyword evidence="1" id="KW-0472">Membrane</keyword>
<sequence length="212" mass="23920">MEPLAKSLVQINPVKIGNYGFIIVYTAVQLVIWLLSVTKKYSIRDFMDVRTKFVIKAISIGGILESIQTITASYQIEDQDKTLEMIASIVTLAMITYQEISLSSIYLVLLLELGLPFNKGFLYWSILSLVSSQGDNLLRLSVKILILAQGIILLKFNGYQTLEGSTKSDISNFYYAYVSIQLTTVGLVTLTQLWRLSKSIRLCLKKQKPLQH</sequence>
<keyword evidence="3" id="KW-1185">Reference proteome</keyword>
<evidence type="ECO:0000256" key="1">
    <source>
        <dbReference type="SAM" id="Phobius"/>
    </source>
</evidence>
<organism evidence="2 3">
    <name type="scientific">Halteria grandinella</name>
    <dbReference type="NCBI Taxonomy" id="5974"/>
    <lineage>
        <taxon>Eukaryota</taxon>
        <taxon>Sar</taxon>
        <taxon>Alveolata</taxon>
        <taxon>Ciliophora</taxon>
        <taxon>Intramacronucleata</taxon>
        <taxon>Spirotrichea</taxon>
        <taxon>Stichotrichia</taxon>
        <taxon>Sporadotrichida</taxon>
        <taxon>Halteriidae</taxon>
        <taxon>Halteria</taxon>
    </lineage>
</organism>